<dbReference type="PANTHER" id="PTHR10805">
    <property type="entry name" value="COATOMER SUBUNIT EPSILON"/>
    <property type="match status" value="1"/>
</dbReference>
<dbReference type="GO" id="GO:0005198">
    <property type="term" value="F:structural molecule activity"/>
    <property type="evidence" value="ECO:0007669"/>
    <property type="project" value="UniProtKB-UniRule"/>
</dbReference>
<dbReference type="STRING" id="671144.I4YJM4"/>
<comment type="subcellular location">
    <subcellularLocation>
        <location evidence="2">Cytoplasmic vesicle</location>
        <location evidence="2">COPI-coated vesicle membrane</location>
        <topology evidence="2">Peripheral membrane protein</topology>
        <orientation evidence="2">Cytoplasmic side</orientation>
    </subcellularLocation>
    <subcellularLocation>
        <location evidence="1">Golgi apparatus membrane</location>
        <topology evidence="1">Peripheral membrane protein</topology>
        <orientation evidence="1">Cytoplasmic side</orientation>
    </subcellularLocation>
</comment>
<evidence type="ECO:0000256" key="6">
    <source>
        <dbReference type="ARBA" id="ARBA00022892"/>
    </source>
</evidence>
<dbReference type="Proteomes" id="UP000005242">
    <property type="component" value="Unassembled WGS sequence"/>
</dbReference>
<evidence type="ECO:0000313" key="12">
    <source>
        <dbReference type="EMBL" id="EIM24166.1"/>
    </source>
</evidence>
<dbReference type="InParanoid" id="I4YJM4"/>
<comment type="function">
    <text evidence="11">The coatomer is a cytosolic protein complex that binds to dilysine motifs and reversibly associates with Golgi non-clathrin-coated vesicles, which further mediate biosynthetic protein transport from the ER, via the Golgi up to the trans Golgi network. The coatomer complex is required for budding from Golgi membranes, and is essential for the retrograde Golgi-to-ER transport of dilysine-tagged proteins.</text>
</comment>
<evidence type="ECO:0000313" key="13">
    <source>
        <dbReference type="Proteomes" id="UP000005242"/>
    </source>
</evidence>
<evidence type="ECO:0000256" key="1">
    <source>
        <dbReference type="ARBA" id="ARBA00004255"/>
    </source>
</evidence>
<dbReference type="InterPro" id="IPR011990">
    <property type="entry name" value="TPR-like_helical_dom_sf"/>
</dbReference>
<keyword evidence="5 11" id="KW-0963">Cytoplasm</keyword>
<dbReference type="GO" id="GO:0000139">
    <property type="term" value="C:Golgi membrane"/>
    <property type="evidence" value="ECO:0007669"/>
    <property type="project" value="UniProtKB-SubCell"/>
</dbReference>
<dbReference type="GeneID" id="18475198"/>
<dbReference type="eggNOG" id="KOG3081">
    <property type="taxonomic scope" value="Eukaryota"/>
</dbReference>
<dbReference type="AlphaFoldDB" id="I4YJM4"/>
<dbReference type="GO" id="GO:0006890">
    <property type="term" value="P:retrograde vesicle-mediated transport, Golgi to endoplasmic reticulum"/>
    <property type="evidence" value="ECO:0007669"/>
    <property type="project" value="UniProtKB-UniRule"/>
</dbReference>
<keyword evidence="8 11" id="KW-0333">Golgi apparatus</keyword>
<evidence type="ECO:0000256" key="7">
    <source>
        <dbReference type="ARBA" id="ARBA00022927"/>
    </source>
</evidence>
<dbReference type="GO" id="GO:0015031">
    <property type="term" value="P:protein transport"/>
    <property type="evidence" value="ECO:0007669"/>
    <property type="project" value="UniProtKB-UniRule"/>
</dbReference>
<evidence type="ECO:0000256" key="5">
    <source>
        <dbReference type="ARBA" id="ARBA00022490"/>
    </source>
</evidence>
<evidence type="ECO:0000256" key="10">
    <source>
        <dbReference type="ARBA" id="ARBA00023329"/>
    </source>
</evidence>
<dbReference type="Gene3D" id="1.25.40.10">
    <property type="entry name" value="Tetratricopeptide repeat domain"/>
    <property type="match status" value="1"/>
</dbReference>
<dbReference type="InterPro" id="IPR006822">
    <property type="entry name" value="Coatomer_esu"/>
</dbReference>
<dbReference type="PANTHER" id="PTHR10805:SF0">
    <property type="entry name" value="COATOMER SUBUNIT EPSILON"/>
    <property type="match status" value="1"/>
</dbReference>
<keyword evidence="10 11" id="KW-0968">Cytoplasmic vesicle</keyword>
<sequence>MKLEDIKQFYYQGSYQTLINAVDSNNLNDLDDRIKFIYSILSHLALKKDLPSIDSELSQSHIELAVIQSYIDYITNKEKVESLDKLRDYLIEIESEDHQYKHLFNVLAATIFWKSGEIEEALSTLNAGQGVKDVESVALLIQIYISISRLDLAKNEYQHARIWADDHYLIQLSEAWLGLAGTSTSTNSSYEQAYYVLEELPDRDEPYNKLLRAIAHGALQHFEEAQVELDSINSEDEYSIMNEIVISTHLKNKDTNELISRLSSINPDNILVNDLKRKSAEFDQLSKQFV</sequence>
<name>I4YJM4_WALMC</name>
<dbReference type="FunCoup" id="I4YJM4">
    <property type="interactions" value="259"/>
</dbReference>
<dbReference type="PIRSF" id="PIRSF016478">
    <property type="entry name" value="Coatomer_esu"/>
    <property type="match status" value="1"/>
</dbReference>
<keyword evidence="9 11" id="KW-0472">Membrane</keyword>
<dbReference type="Pfam" id="PF04733">
    <property type="entry name" value="Coatomer_E"/>
    <property type="match status" value="1"/>
</dbReference>
<dbReference type="OMA" id="MIVLSQH"/>
<dbReference type="KEGG" id="wse:WALSEDRAFT_67014"/>
<evidence type="ECO:0000256" key="2">
    <source>
        <dbReference type="ARBA" id="ARBA00004347"/>
    </source>
</evidence>
<keyword evidence="13" id="KW-1185">Reference proteome</keyword>
<dbReference type="GO" id="GO:0006888">
    <property type="term" value="P:endoplasmic reticulum to Golgi vesicle-mediated transport"/>
    <property type="evidence" value="ECO:0007669"/>
    <property type="project" value="TreeGrafter"/>
</dbReference>
<evidence type="ECO:0000256" key="4">
    <source>
        <dbReference type="ARBA" id="ARBA00022448"/>
    </source>
</evidence>
<dbReference type="HOGENOM" id="CLU_049363_2_0_1"/>
<dbReference type="OrthoDB" id="310217at2759"/>
<protein>
    <recommendedName>
        <fullName evidence="11">Coatomer subunit epsilon</fullName>
    </recommendedName>
</protein>
<evidence type="ECO:0000256" key="9">
    <source>
        <dbReference type="ARBA" id="ARBA00023136"/>
    </source>
</evidence>
<keyword evidence="6 11" id="KW-0931">ER-Golgi transport</keyword>
<evidence type="ECO:0000256" key="8">
    <source>
        <dbReference type="ARBA" id="ARBA00023034"/>
    </source>
</evidence>
<dbReference type="EMBL" id="JH668223">
    <property type="protein sequence ID" value="EIM24166.1"/>
    <property type="molecule type" value="Genomic_DNA"/>
</dbReference>
<gene>
    <name evidence="12" type="ORF">WALSEDRAFT_67014</name>
</gene>
<evidence type="ECO:0000256" key="3">
    <source>
        <dbReference type="ARBA" id="ARBA00008827"/>
    </source>
</evidence>
<reference evidence="12 13" key="1">
    <citation type="journal article" date="2012" name="Fungal Genet. Biol.">
        <title>The genome of the xerotolerant mold Wallemia sebi reveals adaptations to osmotic stress and suggests cryptic sexual reproduction.</title>
        <authorList>
            <person name="Padamsee M."/>
            <person name="Kumar T.K.A."/>
            <person name="Riley R."/>
            <person name="Binder M."/>
            <person name="Boyd A."/>
            <person name="Calvo A.M."/>
            <person name="Furukawa K."/>
            <person name="Hesse C."/>
            <person name="Hohmann S."/>
            <person name="James T.Y."/>
            <person name="LaButti K."/>
            <person name="Lapidus A."/>
            <person name="Lindquist E."/>
            <person name="Lucas S."/>
            <person name="Miller K."/>
            <person name="Shantappa S."/>
            <person name="Grigoriev I.V."/>
            <person name="Hibbett D.S."/>
            <person name="McLaughlin D.J."/>
            <person name="Spatafora J.W."/>
            <person name="Aime M.C."/>
        </authorList>
    </citation>
    <scope>NUCLEOTIDE SEQUENCE [LARGE SCALE GENOMIC DNA]</scope>
    <source>
        <strain evidence="13">ATCC MYA-4683 / CBS 633.66</strain>
    </source>
</reference>
<keyword evidence="7 11" id="KW-0653">Protein transport</keyword>
<proteinExistence type="inferred from homology"/>
<comment type="similarity">
    <text evidence="3 11">Belongs to the COPE family.</text>
</comment>
<keyword evidence="4 11" id="KW-0813">Transport</keyword>
<dbReference type="GO" id="GO:0030126">
    <property type="term" value="C:COPI vesicle coat"/>
    <property type="evidence" value="ECO:0007669"/>
    <property type="project" value="TreeGrafter"/>
</dbReference>
<dbReference type="GO" id="GO:0006891">
    <property type="term" value="P:intra-Golgi vesicle-mediated transport"/>
    <property type="evidence" value="ECO:0007669"/>
    <property type="project" value="TreeGrafter"/>
</dbReference>
<organism evidence="12 13">
    <name type="scientific">Wallemia mellicola (strain ATCC MYA-4683 / CBS 633.66)</name>
    <name type="common">Wallemia sebi (CBS 633.66)</name>
    <dbReference type="NCBI Taxonomy" id="671144"/>
    <lineage>
        <taxon>Eukaryota</taxon>
        <taxon>Fungi</taxon>
        <taxon>Dikarya</taxon>
        <taxon>Basidiomycota</taxon>
        <taxon>Wallemiomycotina</taxon>
        <taxon>Wallemiomycetes</taxon>
        <taxon>Wallemiales</taxon>
        <taxon>Wallemiaceae</taxon>
        <taxon>Wallemia</taxon>
    </lineage>
</organism>
<dbReference type="RefSeq" id="XP_006955987.1">
    <property type="nucleotide sequence ID" value="XM_006955925.1"/>
</dbReference>
<accession>I4YJM4</accession>
<evidence type="ECO:0000256" key="11">
    <source>
        <dbReference type="PIRNR" id="PIRNR016478"/>
    </source>
</evidence>